<keyword evidence="1" id="KW-0479">Metal-binding</keyword>
<dbReference type="CDD" id="cd15541">
    <property type="entry name" value="PHD_TIF1_like"/>
    <property type="match status" value="1"/>
</dbReference>
<feature type="compositionally biased region" description="Basic residues" evidence="5">
    <location>
        <begin position="575"/>
        <end position="584"/>
    </location>
</feature>
<keyword evidence="8" id="KW-1185">Reference proteome</keyword>
<feature type="region of interest" description="Disordered" evidence="5">
    <location>
        <begin position="168"/>
        <end position="201"/>
    </location>
</feature>
<dbReference type="PROSITE" id="PS50016">
    <property type="entry name" value="ZF_PHD_2"/>
    <property type="match status" value="1"/>
</dbReference>
<dbReference type="Ensembl" id="ENSSFAT00005012037.1">
    <property type="protein sequence ID" value="ENSSFAP00005011552.1"/>
    <property type="gene ID" value="ENSSFAG00005006444.1"/>
</dbReference>
<feature type="compositionally biased region" description="Polar residues" evidence="5">
    <location>
        <begin position="489"/>
        <end position="500"/>
    </location>
</feature>
<evidence type="ECO:0000313" key="8">
    <source>
        <dbReference type="Proteomes" id="UP000472267"/>
    </source>
</evidence>
<name>A0A672FZY1_SALFA</name>
<dbReference type="InParanoid" id="A0A672FZY1"/>
<proteinExistence type="predicted"/>
<reference evidence="7" key="3">
    <citation type="submission" date="2025-09" db="UniProtKB">
        <authorList>
            <consortium name="Ensembl"/>
        </authorList>
    </citation>
    <scope>IDENTIFICATION</scope>
</reference>
<evidence type="ECO:0000256" key="4">
    <source>
        <dbReference type="PROSITE-ProRule" id="PRU00146"/>
    </source>
</evidence>
<dbReference type="InterPro" id="IPR011011">
    <property type="entry name" value="Znf_FYVE_PHD"/>
</dbReference>
<dbReference type="InterPro" id="IPR013083">
    <property type="entry name" value="Znf_RING/FYVE/PHD"/>
</dbReference>
<evidence type="ECO:0000256" key="1">
    <source>
        <dbReference type="ARBA" id="ARBA00022723"/>
    </source>
</evidence>
<feature type="region of interest" description="Disordered" evidence="5">
    <location>
        <begin position="77"/>
        <end position="115"/>
    </location>
</feature>
<dbReference type="Gene3D" id="3.30.40.10">
    <property type="entry name" value="Zinc/RING finger domain, C3HC4 (zinc finger)"/>
    <property type="match status" value="1"/>
</dbReference>
<dbReference type="InterPro" id="IPR019787">
    <property type="entry name" value="Znf_PHD-finger"/>
</dbReference>
<dbReference type="PROSITE" id="PS01359">
    <property type="entry name" value="ZF_PHD_1"/>
    <property type="match status" value="1"/>
</dbReference>
<dbReference type="InterPro" id="IPR019786">
    <property type="entry name" value="Zinc_finger_PHD-type_CS"/>
</dbReference>
<dbReference type="Proteomes" id="UP000472267">
    <property type="component" value="Chromosome 11"/>
</dbReference>
<accession>A0A672FZY1</accession>
<keyword evidence="2 4" id="KW-0863">Zinc-finger</keyword>
<dbReference type="SUPFAM" id="SSF57903">
    <property type="entry name" value="FYVE/PHD zinc finger"/>
    <property type="match status" value="1"/>
</dbReference>
<dbReference type="Pfam" id="PF00628">
    <property type="entry name" value="PHD"/>
    <property type="match status" value="1"/>
</dbReference>
<feature type="compositionally biased region" description="Basic and acidic residues" evidence="5">
    <location>
        <begin position="667"/>
        <end position="681"/>
    </location>
</feature>
<dbReference type="SMART" id="SM00249">
    <property type="entry name" value="PHD"/>
    <property type="match status" value="1"/>
</dbReference>
<feature type="compositionally biased region" description="Polar residues" evidence="5">
    <location>
        <begin position="168"/>
        <end position="180"/>
    </location>
</feature>
<organism evidence="7 8">
    <name type="scientific">Salarias fasciatus</name>
    <name type="common">Jewelled blenny</name>
    <name type="synonym">Blennius fasciatus</name>
    <dbReference type="NCBI Taxonomy" id="181472"/>
    <lineage>
        <taxon>Eukaryota</taxon>
        <taxon>Metazoa</taxon>
        <taxon>Chordata</taxon>
        <taxon>Craniata</taxon>
        <taxon>Vertebrata</taxon>
        <taxon>Euteleostomi</taxon>
        <taxon>Actinopterygii</taxon>
        <taxon>Neopterygii</taxon>
        <taxon>Teleostei</taxon>
        <taxon>Neoteleostei</taxon>
        <taxon>Acanthomorphata</taxon>
        <taxon>Ovalentaria</taxon>
        <taxon>Blenniimorphae</taxon>
        <taxon>Blenniiformes</taxon>
        <taxon>Blennioidei</taxon>
        <taxon>Blenniidae</taxon>
        <taxon>Salariinae</taxon>
        <taxon>Salarias</taxon>
    </lineage>
</organism>
<dbReference type="InterPro" id="IPR001965">
    <property type="entry name" value="Znf_PHD"/>
</dbReference>
<feature type="compositionally biased region" description="Basic and acidic residues" evidence="5">
    <location>
        <begin position="517"/>
        <end position="561"/>
    </location>
</feature>
<feature type="domain" description="PHD-type" evidence="6">
    <location>
        <begin position="801"/>
        <end position="848"/>
    </location>
</feature>
<evidence type="ECO:0000256" key="2">
    <source>
        <dbReference type="ARBA" id="ARBA00022771"/>
    </source>
</evidence>
<protein>
    <recommendedName>
        <fullName evidence="6">PHD-type domain-containing protein</fullName>
    </recommendedName>
</protein>
<evidence type="ECO:0000313" key="7">
    <source>
        <dbReference type="Ensembl" id="ENSSFAP00005011552.1"/>
    </source>
</evidence>
<reference evidence="7" key="2">
    <citation type="submission" date="2025-08" db="UniProtKB">
        <authorList>
            <consortium name="Ensembl"/>
        </authorList>
    </citation>
    <scope>IDENTIFICATION</scope>
</reference>
<evidence type="ECO:0000256" key="3">
    <source>
        <dbReference type="ARBA" id="ARBA00022833"/>
    </source>
</evidence>
<dbReference type="GO" id="GO:0008270">
    <property type="term" value="F:zinc ion binding"/>
    <property type="evidence" value="ECO:0007669"/>
    <property type="project" value="UniProtKB-KW"/>
</dbReference>
<feature type="compositionally biased region" description="Basic and acidic residues" evidence="5">
    <location>
        <begin position="619"/>
        <end position="633"/>
    </location>
</feature>
<feature type="compositionally biased region" description="Basic and acidic residues" evidence="5">
    <location>
        <begin position="643"/>
        <end position="657"/>
    </location>
</feature>
<evidence type="ECO:0000259" key="6">
    <source>
        <dbReference type="PROSITE" id="PS50016"/>
    </source>
</evidence>
<feature type="region of interest" description="Disordered" evidence="5">
    <location>
        <begin position="285"/>
        <end position="312"/>
    </location>
</feature>
<dbReference type="AlphaFoldDB" id="A0A672FZY1"/>
<dbReference type="OMA" id="THAECAD"/>
<feature type="compositionally biased region" description="Basic and acidic residues" evidence="5">
    <location>
        <begin position="585"/>
        <end position="609"/>
    </location>
</feature>
<feature type="compositionally biased region" description="Polar residues" evidence="5">
    <location>
        <begin position="215"/>
        <end position="225"/>
    </location>
</feature>
<evidence type="ECO:0000256" key="5">
    <source>
        <dbReference type="SAM" id="MobiDB-lite"/>
    </source>
</evidence>
<sequence>MQTSEKCQSITDLQTLLNLKEQIESQVKEILDEDLSPPPTMSHIKVSSSLKAFEAVTNTFQVEVSWIPFSVSQSCNPKTHSRPADSHPTPPTTCPSHASLSTHKPAGSSHRSSVCDPSSCTSPCPSCKNLPQSTASSLPVGGLHAGSSFTSPSTSSSLRDILSSTQTAVSSQMTVPSQTAVPGPSSLLVGPPNATPALPAPAPAACSQMQLMSNSVPHSHLSEQQKPLPPAKPAGSSQNQLPVVPQSALPATNPPLVCLTNIWTPPTVLMPTFTQSTWIPQSAGLPLHSPVLNPGHPSQPPPEQRPPCQSQAPVAAFSVGPQIPSPQNLSGKQLNQVGGAILQEFGLLTPIHQTLPVTGNFVSLGSSTFLQQTPMNADSVTLGSGPSSQQNYVSRIRVHRLSQPIPSVLQKPARNEPTTTTVERTEPAVDEPTSTLSDDTDSAENKPTSTTADNTDPSEDEPTTTTSVEEDTKLITSTSEDIEFEETPKTSNTTEEQSSPVVGLQHFIDQWEVSGVDQRERSKVRQRERSIVDQREDSVNDRQRSKADKRWRASVDQRDHSSFVQRGGSSVDIRRRSKFGKRTRSIVDQREGSSIDERQRSKVDKRQRSIVDQQEDSQAEERQRSKVDKRQRSIVDQQEDSQAEERQRSKVDKRQRSIVDQQEDSQAEERQRSKVDKRQRSIVDQQEDSQAEERQRSTVGRRQLRLSLFRLPISPPARGSSLPSFRLVRGDADDEIYLKKMTDSPTEAVPDDMFSFAESPTNALSDDTFDFTEPLTEADADTMFDFTEPLSSPESDLSVEILSCSVCVSSDSLIICSACARGYHRDCHIPPMGLDVKSGWICSLCQDLSDPRDPYSADRPWGPQGPRLGLQDQRRCETLLLFLKVEGCSRLTEFAGWSVLEPVSERLLLRLEPPYETTVSFVSDVWAVFRNAPWDDALKDLQQSFRKKLQEVLGRELPVLVMVVQPGPEEEVQPESGSKLDHIKKKLKHFMDSKRHEKTT</sequence>
<feature type="region of interest" description="Disordered" evidence="5">
    <location>
        <begin position="403"/>
        <end position="501"/>
    </location>
</feature>
<reference evidence="7" key="1">
    <citation type="submission" date="2019-06" db="EMBL/GenBank/DDBJ databases">
        <authorList>
            <consortium name="Wellcome Sanger Institute Data Sharing"/>
        </authorList>
    </citation>
    <scope>NUCLEOTIDE SEQUENCE [LARGE SCALE GENOMIC DNA]</scope>
</reference>
<feature type="region of interest" description="Disordered" evidence="5">
    <location>
        <begin position="215"/>
        <end position="246"/>
    </location>
</feature>
<keyword evidence="3" id="KW-0862">Zinc</keyword>
<feature type="region of interest" description="Disordered" evidence="5">
    <location>
        <begin position="516"/>
        <end position="699"/>
    </location>
</feature>